<sequence>CKLVRYFAPENILEVGTEFGISTQYMARTNHNATVFSIGNSEEKTSVADKGFRENGINNVKLFSGLYDQLLPECLEKMRRVDFACINKADNDDKIMRYIELILPYCSKECPIVIKGIYENEEMKKTWQEICEDKRFMICADFFSFGLILLSDKPLQKQNYRLKMR</sequence>
<evidence type="ECO:0008006" key="3">
    <source>
        <dbReference type="Google" id="ProtNLM"/>
    </source>
</evidence>
<dbReference type="Pfam" id="PF13578">
    <property type="entry name" value="Methyltransf_24"/>
    <property type="match status" value="1"/>
</dbReference>
<dbReference type="AlphaFoldDB" id="A0A9D1RGU9"/>
<comment type="caution">
    <text evidence="1">The sequence shown here is derived from an EMBL/GenBank/DDBJ whole genome shotgun (WGS) entry which is preliminary data.</text>
</comment>
<evidence type="ECO:0000313" key="2">
    <source>
        <dbReference type="Proteomes" id="UP000824267"/>
    </source>
</evidence>
<name>A0A9D1RGU9_9BACT</name>
<dbReference type="InterPro" id="IPR029063">
    <property type="entry name" value="SAM-dependent_MTases_sf"/>
</dbReference>
<proteinExistence type="predicted"/>
<feature type="non-terminal residue" evidence="1">
    <location>
        <position position="1"/>
    </location>
</feature>
<organism evidence="1 2">
    <name type="scientific">Candidatus Onthomorpha intestinigallinarum</name>
    <dbReference type="NCBI Taxonomy" id="2840880"/>
    <lineage>
        <taxon>Bacteria</taxon>
        <taxon>Pseudomonadati</taxon>
        <taxon>Bacteroidota</taxon>
        <taxon>Bacteroidia</taxon>
        <taxon>Bacteroidales</taxon>
        <taxon>Candidatus Onthomorpha</taxon>
    </lineage>
</organism>
<dbReference type="SUPFAM" id="SSF53335">
    <property type="entry name" value="S-adenosyl-L-methionine-dependent methyltransferases"/>
    <property type="match status" value="1"/>
</dbReference>
<protein>
    <recommendedName>
        <fullName evidence="3">SAM-dependent methyltransferase</fullName>
    </recommendedName>
</protein>
<evidence type="ECO:0000313" key="1">
    <source>
        <dbReference type="EMBL" id="HIW88041.1"/>
    </source>
</evidence>
<gene>
    <name evidence="1" type="ORF">IAC47_07225</name>
</gene>
<reference evidence="1" key="1">
    <citation type="journal article" date="2021" name="PeerJ">
        <title>Extensive microbial diversity within the chicken gut microbiome revealed by metagenomics and culture.</title>
        <authorList>
            <person name="Gilroy R."/>
            <person name="Ravi A."/>
            <person name="Getino M."/>
            <person name="Pursley I."/>
            <person name="Horton D.L."/>
            <person name="Alikhan N.F."/>
            <person name="Baker D."/>
            <person name="Gharbi K."/>
            <person name="Hall N."/>
            <person name="Watson M."/>
            <person name="Adriaenssens E.M."/>
            <person name="Foster-Nyarko E."/>
            <person name="Jarju S."/>
            <person name="Secka A."/>
            <person name="Antonio M."/>
            <person name="Oren A."/>
            <person name="Chaudhuri R.R."/>
            <person name="La Ragione R."/>
            <person name="Hildebrand F."/>
            <person name="Pallen M.J."/>
        </authorList>
    </citation>
    <scope>NUCLEOTIDE SEQUENCE</scope>
    <source>
        <strain evidence="1">Gambia16-930</strain>
    </source>
</reference>
<dbReference type="EMBL" id="DXGG01000226">
    <property type="protein sequence ID" value="HIW88041.1"/>
    <property type="molecule type" value="Genomic_DNA"/>
</dbReference>
<dbReference type="Gene3D" id="3.40.50.150">
    <property type="entry name" value="Vaccinia Virus protein VP39"/>
    <property type="match status" value="1"/>
</dbReference>
<reference evidence="1" key="2">
    <citation type="submission" date="2021-04" db="EMBL/GenBank/DDBJ databases">
        <authorList>
            <person name="Gilroy R."/>
        </authorList>
    </citation>
    <scope>NUCLEOTIDE SEQUENCE</scope>
    <source>
        <strain evidence="1">Gambia16-930</strain>
    </source>
</reference>
<accession>A0A9D1RGU9</accession>
<dbReference type="Proteomes" id="UP000824267">
    <property type="component" value="Unassembled WGS sequence"/>
</dbReference>